<keyword evidence="2" id="KW-1185">Reference proteome</keyword>
<dbReference type="SUPFAM" id="SSF48576">
    <property type="entry name" value="Terpenoid synthases"/>
    <property type="match status" value="1"/>
</dbReference>
<name>A0A2C5X9A8_9HYPO</name>
<evidence type="ECO:0000313" key="1">
    <source>
        <dbReference type="EMBL" id="PHH62729.1"/>
    </source>
</evidence>
<dbReference type="OrthoDB" id="4927742at2759"/>
<dbReference type="Gene3D" id="1.10.600.10">
    <property type="entry name" value="Farnesyl Diphosphate Synthase"/>
    <property type="match status" value="1"/>
</dbReference>
<evidence type="ECO:0000313" key="2">
    <source>
        <dbReference type="Proteomes" id="UP000226192"/>
    </source>
</evidence>
<organism evidence="1 2">
    <name type="scientific">Ophiocordyceps australis</name>
    <dbReference type="NCBI Taxonomy" id="1399860"/>
    <lineage>
        <taxon>Eukaryota</taxon>
        <taxon>Fungi</taxon>
        <taxon>Dikarya</taxon>
        <taxon>Ascomycota</taxon>
        <taxon>Pezizomycotina</taxon>
        <taxon>Sordariomycetes</taxon>
        <taxon>Hypocreomycetidae</taxon>
        <taxon>Hypocreales</taxon>
        <taxon>Ophiocordycipitaceae</taxon>
        <taxon>Ophiocordyceps</taxon>
    </lineage>
</organism>
<dbReference type="Proteomes" id="UP000226192">
    <property type="component" value="Unassembled WGS sequence"/>
</dbReference>
<accession>A0A2C5X9A8</accession>
<sequence length="322" mass="37056">MECRYSEEVCPSLYETHGLANGIPLRRHKNAVKEHRGALKAQSDWAQHVHPLNGYKGGLGDPFSFMQVTLPECCPERLEIISYANEYAFLYDDEMEKLNLKNESETMAWTLETFTEDMSNDGIDLKTRAENRLFINALRMMMAIDAERATTTIKAWSTYMRLAAGTRHSSFETLETYVPARIIDAGELLWFGLLTFGMALTIPDEEYNLCMELARPAYAALGLTNDLFSWTKEQKAAEQADHDYVFNAVWVIMKERLVSESQAKVICGEEIKKYISEFCGRVERARSKERLSKDVWVYLEALRYSYSGNLVWSIYCPRYQDG</sequence>
<dbReference type="Pfam" id="PF19086">
    <property type="entry name" value="Terpene_syn_C_2"/>
    <property type="match status" value="1"/>
</dbReference>
<protein>
    <recommendedName>
        <fullName evidence="3">Terpene synthase</fullName>
    </recommendedName>
</protein>
<proteinExistence type="predicted"/>
<evidence type="ECO:0008006" key="3">
    <source>
        <dbReference type="Google" id="ProtNLM"/>
    </source>
</evidence>
<comment type="caution">
    <text evidence="1">The sequence shown here is derived from an EMBL/GenBank/DDBJ whole genome shotgun (WGS) entry which is preliminary data.</text>
</comment>
<dbReference type="EMBL" id="NJET01000064">
    <property type="protein sequence ID" value="PHH62729.1"/>
    <property type="molecule type" value="Genomic_DNA"/>
</dbReference>
<dbReference type="AlphaFoldDB" id="A0A2C5X9A8"/>
<reference evidence="1 2" key="1">
    <citation type="submission" date="2017-06" db="EMBL/GenBank/DDBJ databases">
        <title>Ant-infecting Ophiocordyceps genomes reveal a high diversity of potential behavioral manipulation genes and a possible major role for enterotoxins.</title>
        <authorList>
            <person name="De Bekker C."/>
            <person name="Evans H.C."/>
            <person name="Brachmann A."/>
            <person name="Hughes D.P."/>
        </authorList>
    </citation>
    <scope>NUCLEOTIDE SEQUENCE [LARGE SCALE GENOMIC DNA]</scope>
    <source>
        <strain evidence="1 2">Map64</strain>
    </source>
</reference>
<gene>
    <name evidence="1" type="ORF">CDD81_6717</name>
</gene>
<dbReference type="InterPro" id="IPR008949">
    <property type="entry name" value="Isoprenoid_synthase_dom_sf"/>
</dbReference>
<dbReference type="STRING" id="1399860.A0A2C5X9A8"/>